<gene>
    <name evidence="1" type="ORF">TPAB3V08_LOCUS13623</name>
    <name evidence="2" type="ORF">TPAB3V08_LOCUS15032</name>
</gene>
<dbReference type="Proteomes" id="UP001153148">
    <property type="component" value="Unassembled WGS sequence"/>
</dbReference>
<name>A0ABN7PLZ9_TIMPD</name>
<sequence length="31" mass="3258">MVPVVLCVSATLPTVTVWSPSTKKESLVATI</sequence>
<accession>A0ABN7PLZ9</accession>
<evidence type="ECO:0000313" key="1">
    <source>
        <dbReference type="EMBL" id="CAG2066680.1"/>
    </source>
</evidence>
<dbReference type="EMBL" id="CAJPIN010081509">
    <property type="protein sequence ID" value="CAG2068089.1"/>
    <property type="molecule type" value="Genomic_DNA"/>
</dbReference>
<reference evidence="2" key="1">
    <citation type="submission" date="2021-03" db="EMBL/GenBank/DDBJ databases">
        <authorList>
            <person name="Tran Van P."/>
        </authorList>
    </citation>
    <scope>NUCLEOTIDE SEQUENCE</scope>
</reference>
<comment type="caution">
    <text evidence="2">The sequence shown here is derived from an EMBL/GenBank/DDBJ whole genome shotgun (WGS) entry which is preliminary data.</text>
</comment>
<evidence type="ECO:0000313" key="2">
    <source>
        <dbReference type="EMBL" id="CAG2068089.1"/>
    </source>
</evidence>
<protein>
    <submittedName>
        <fullName evidence="2">Uncharacterized protein</fullName>
    </submittedName>
</protein>
<organism evidence="2 3">
    <name type="scientific">Timema podura</name>
    <name type="common">Walking stick</name>
    <dbReference type="NCBI Taxonomy" id="61482"/>
    <lineage>
        <taxon>Eukaryota</taxon>
        <taxon>Metazoa</taxon>
        <taxon>Ecdysozoa</taxon>
        <taxon>Arthropoda</taxon>
        <taxon>Hexapoda</taxon>
        <taxon>Insecta</taxon>
        <taxon>Pterygota</taxon>
        <taxon>Neoptera</taxon>
        <taxon>Polyneoptera</taxon>
        <taxon>Phasmatodea</taxon>
        <taxon>Timematodea</taxon>
        <taxon>Timematoidea</taxon>
        <taxon>Timematidae</taxon>
        <taxon>Timema</taxon>
    </lineage>
</organism>
<keyword evidence="3" id="KW-1185">Reference proteome</keyword>
<proteinExistence type="predicted"/>
<dbReference type="EMBL" id="CAJPIN010057528">
    <property type="protein sequence ID" value="CAG2066680.1"/>
    <property type="molecule type" value="Genomic_DNA"/>
</dbReference>
<evidence type="ECO:0000313" key="3">
    <source>
        <dbReference type="Proteomes" id="UP001153148"/>
    </source>
</evidence>